<gene>
    <name evidence="8" type="primary">cobM</name>
    <name evidence="8" type="ORF">NARC_90031</name>
</gene>
<dbReference type="GO" id="GO:0019354">
    <property type="term" value="P:siroheme biosynthetic process"/>
    <property type="evidence" value="ECO:0007669"/>
    <property type="project" value="InterPro"/>
</dbReference>
<accession>A0A557SU51</accession>
<dbReference type="OrthoDB" id="24444at2157"/>
<dbReference type="FunFam" id="3.30.950.10:FF:000001">
    <property type="entry name" value="Siroheme synthase"/>
    <property type="match status" value="1"/>
</dbReference>
<keyword evidence="3 6" id="KW-0808">Transferase</keyword>
<dbReference type="InterPro" id="IPR006366">
    <property type="entry name" value="CobA/CysG_C"/>
</dbReference>
<dbReference type="SUPFAM" id="SSF53790">
    <property type="entry name" value="Tetrapyrrole methylase"/>
    <property type="match status" value="1"/>
</dbReference>
<keyword evidence="2 6" id="KW-0489">Methyltransferase</keyword>
<dbReference type="CDD" id="cd11642">
    <property type="entry name" value="SUMT"/>
    <property type="match status" value="1"/>
</dbReference>
<dbReference type="InterPro" id="IPR014777">
    <property type="entry name" value="4pyrrole_Mease_sub1"/>
</dbReference>
<evidence type="ECO:0000256" key="2">
    <source>
        <dbReference type="ARBA" id="ARBA00022603"/>
    </source>
</evidence>
<dbReference type="AlphaFoldDB" id="A0A557SU51"/>
<dbReference type="PROSITE" id="PS00840">
    <property type="entry name" value="SUMT_2"/>
    <property type="match status" value="1"/>
</dbReference>
<feature type="domain" description="Tetrapyrrole methylase" evidence="7">
    <location>
        <begin position="9"/>
        <end position="221"/>
    </location>
</feature>
<dbReference type="RefSeq" id="WP_144731795.1">
    <property type="nucleotide sequence ID" value="NZ_ML675585.1"/>
</dbReference>
<keyword evidence="9" id="KW-1185">Reference proteome</keyword>
<evidence type="ECO:0000256" key="5">
    <source>
        <dbReference type="ARBA" id="ARBA00023244"/>
    </source>
</evidence>
<protein>
    <recommendedName>
        <fullName evidence="1">uroporphyrinogen-III C-methyltransferase</fullName>
        <ecNumber evidence="1">2.1.1.107</ecNumber>
    </recommendedName>
</protein>
<dbReference type="InterPro" id="IPR000878">
    <property type="entry name" value="4pyrrol_Mease"/>
</dbReference>
<evidence type="ECO:0000256" key="1">
    <source>
        <dbReference type="ARBA" id="ARBA00012162"/>
    </source>
</evidence>
<name>A0A557SU51_9ARCH</name>
<dbReference type="FunFam" id="3.40.1010.10:FF:000001">
    <property type="entry name" value="Siroheme synthase"/>
    <property type="match status" value="1"/>
</dbReference>
<keyword evidence="5" id="KW-0627">Porphyrin biosynthesis</keyword>
<dbReference type="NCBIfam" id="TIGR01469">
    <property type="entry name" value="cobA_cysG_Cterm"/>
    <property type="match status" value="1"/>
</dbReference>
<dbReference type="Gene3D" id="3.40.1010.10">
    <property type="entry name" value="Cobalt-precorrin-4 Transmethylase, Domain 1"/>
    <property type="match status" value="1"/>
</dbReference>
<dbReference type="Proteomes" id="UP000315289">
    <property type="component" value="Unassembled WGS sequence"/>
</dbReference>
<organism evidence="8 9">
    <name type="scientific">Candidatus Nitrosocosmicus arcticus</name>
    <dbReference type="NCBI Taxonomy" id="2035267"/>
    <lineage>
        <taxon>Archaea</taxon>
        <taxon>Nitrososphaerota</taxon>
        <taxon>Nitrososphaeria</taxon>
        <taxon>Nitrososphaerales</taxon>
        <taxon>Nitrososphaeraceae</taxon>
        <taxon>Candidatus Nitrosocosmicus</taxon>
    </lineage>
</organism>
<evidence type="ECO:0000256" key="6">
    <source>
        <dbReference type="RuleBase" id="RU003960"/>
    </source>
</evidence>
<evidence type="ECO:0000256" key="4">
    <source>
        <dbReference type="ARBA" id="ARBA00022691"/>
    </source>
</evidence>
<dbReference type="GO" id="GO:0032259">
    <property type="term" value="P:methylation"/>
    <property type="evidence" value="ECO:0007669"/>
    <property type="project" value="UniProtKB-KW"/>
</dbReference>
<comment type="caution">
    <text evidence="8">The sequence shown here is derived from an EMBL/GenBank/DDBJ whole genome shotgun (WGS) entry which is preliminary data.</text>
</comment>
<reference evidence="8 9" key="1">
    <citation type="journal article" date="2019" name="Front. Microbiol.">
        <title>Ammonia Oxidation by the Arctic Terrestrial Thaumarchaeote Candidatus Nitrosocosmicus arcticus Is Stimulated by Increasing Temperatures.</title>
        <authorList>
            <person name="Alves R.J.E."/>
            <person name="Kerou M."/>
            <person name="Zappe A."/>
            <person name="Bittner R."/>
            <person name="Abby S.S."/>
            <person name="Schmidt H.A."/>
            <person name="Pfeifer K."/>
            <person name="Schleper C."/>
        </authorList>
    </citation>
    <scope>NUCLEOTIDE SEQUENCE [LARGE SCALE GENOMIC DNA]</scope>
    <source>
        <strain evidence="8 9">Kfb</strain>
    </source>
</reference>
<dbReference type="EMBL" id="VOAH01000009">
    <property type="protein sequence ID" value="TVP40126.1"/>
    <property type="molecule type" value="Genomic_DNA"/>
</dbReference>
<dbReference type="PANTHER" id="PTHR45790">
    <property type="entry name" value="SIROHEME SYNTHASE-RELATED"/>
    <property type="match status" value="1"/>
</dbReference>
<evidence type="ECO:0000313" key="8">
    <source>
        <dbReference type="EMBL" id="TVP40126.1"/>
    </source>
</evidence>
<dbReference type="EC" id="2.1.1.107" evidence="1"/>
<evidence type="ECO:0000256" key="3">
    <source>
        <dbReference type="ARBA" id="ARBA00022679"/>
    </source>
</evidence>
<dbReference type="GO" id="GO:0004851">
    <property type="term" value="F:uroporphyrin-III C-methyltransferase activity"/>
    <property type="evidence" value="ECO:0007669"/>
    <property type="project" value="UniProtKB-EC"/>
</dbReference>
<dbReference type="NCBIfam" id="NF004790">
    <property type="entry name" value="PRK06136.1"/>
    <property type="match status" value="1"/>
</dbReference>
<dbReference type="InterPro" id="IPR035996">
    <property type="entry name" value="4pyrrol_Methylase_sf"/>
</dbReference>
<proteinExistence type="inferred from homology"/>
<dbReference type="InterPro" id="IPR050161">
    <property type="entry name" value="Siro_Cobalamin_biosynth"/>
</dbReference>
<sequence length="259" mass="28384">MKNNDSLGKVYICGAGPGDPKLLTIKAFELIKQADVILYDRLIGDEIIKLFPDTSEKVYVGRNVGDPTTHQNKTNELIIKYAKMGRKVLRLKGGDPFIFGRGGEEAEILVENNISFEIIPGITSGIGAANYSGIPLTHRKYGSAVAFVTGHEDPDKKTPEVNWDKLFEAVDTVVIYMGTEKLELIINKIKGGKINDKTLVAIIQNGTLKNQTVITGSLGNIVSLAKEHNVKPPAIVIIGDIVNLNKKIKWYIQGTRVES</sequence>
<dbReference type="PANTHER" id="PTHR45790:SF3">
    <property type="entry name" value="S-ADENOSYL-L-METHIONINE-DEPENDENT UROPORPHYRINOGEN III METHYLTRANSFERASE, CHLOROPLASTIC"/>
    <property type="match status" value="1"/>
</dbReference>
<evidence type="ECO:0000313" key="9">
    <source>
        <dbReference type="Proteomes" id="UP000315289"/>
    </source>
</evidence>
<dbReference type="Gene3D" id="3.30.950.10">
    <property type="entry name" value="Methyltransferase, Cobalt-precorrin-4 Transmethylase, Domain 2"/>
    <property type="match status" value="1"/>
</dbReference>
<evidence type="ECO:0000259" key="7">
    <source>
        <dbReference type="Pfam" id="PF00590"/>
    </source>
</evidence>
<comment type="similarity">
    <text evidence="6">Belongs to the precorrin methyltransferase family.</text>
</comment>
<dbReference type="Pfam" id="PF00590">
    <property type="entry name" value="TP_methylase"/>
    <property type="match status" value="1"/>
</dbReference>
<keyword evidence="4" id="KW-0949">S-adenosyl-L-methionine</keyword>
<dbReference type="InterPro" id="IPR003043">
    <property type="entry name" value="Uropor_MeTrfase_CS"/>
</dbReference>
<dbReference type="InterPro" id="IPR014776">
    <property type="entry name" value="4pyrrole_Mease_sub2"/>
</dbReference>